<dbReference type="GO" id="GO:0046872">
    <property type="term" value="F:metal ion binding"/>
    <property type="evidence" value="ECO:0007669"/>
    <property type="project" value="UniProtKB-KW"/>
</dbReference>
<feature type="disulfide bond" evidence="11">
    <location>
        <begin position="39"/>
        <end position="151"/>
    </location>
</feature>
<keyword evidence="8" id="KW-0481">Metalloenzyme inhibitor</keyword>
<reference evidence="15" key="1">
    <citation type="submission" date="2011-08" db="EMBL/GenBank/DDBJ databases">
        <title>The draft genome of Latimeria chalumnae.</title>
        <authorList>
            <person name="Di Palma F."/>
            <person name="Alfoldi J."/>
            <person name="Johnson J."/>
            <person name="Berlin A."/>
            <person name="Gnerre S."/>
            <person name="Jaffe D."/>
            <person name="MacCallum I."/>
            <person name="Young S."/>
            <person name="Walker B.J."/>
            <person name="Lander E."/>
            <person name="Lindblad-Toh K."/>
        </authorList>
    </citation>
    <scope>NUCLEOTIDE SEQUENCE [LARGE SCALE GENOMIC DNA]</scope>
    <source>
        <strain evidence="15">Wild caught</strain>
    </source>
</reference>
<feature type="signal peptide" evidence="12">
    <location>
        <begin position="1"/>
        <end position="26"/>
    </location>
</feature>
<reference evidence="14" key="3">
    <citation type="submission" date="2025-09" db="UniProtKB">
        <authorList>
            <consortium name="Ensembl"/>
        </authorList>
    </citation>
    <scope>IDENTIFICATION</scope>
</reference>
<dbReference type="GO" id="GO:0005615">
    <property type="term" value="C:extracellular space"/>
    <property type="evidence" value="ECO:0007669"/>
    <property type="project" value="TreeGrafter"/>
</dbReference>
<dbReference type="InterPro" id="IPR027465">
    <property type="entry name" value="TIMP_C"/>
</dbReference>
<evidence type="ECO:0000256" key="6">
    <source>
        <dbReference type="ARBA" id="ARBA00022690"/>
    </source>
</evidence>
<keyword evidence="5" id="KW-0483">Metalloprotease inhibitor</keyword>
<dbReference type="GO" id="GO:0002020">
    <property type="term" value="F:protease binding"/>
    <property type="evidence" value="ECO:0007669"/>
    <property type="project" value="TreeGrafter"/>
</dbReference>
<dbReference type="GO" id="GO:0034097">
    <property type="term" value="P:response to cytokine"/>
    <property type="evidence" value="ECO:0007669"/>
    <property type="project" value="TreeGrafter"/>
</dbReference>
<evidence type="ECO:0000256" key="1">
    <source>
        <dbReference type="ARBA" id="ARBA00004613"/>
    </source>
</evidence>
<dbReference type="SUPFAM" id="SSF50242">
    <property type="entry name" value="TIMP-like"/>
    <property type="match status" value="1"/>
</dbReference>
<name>H2ZX05_LATCH</name>
<keyword evidence="6" id="KW-0646">Protease inhibitor</keyword>
<keyword evidence="4" id="KW-0964">Secreted</keyword>
<reference evidence="14" key="2">
    <citation type="submission" date="2025-08" db="UniProtKB">
        <authorList>
            <consortium name="Ensembl"/>
        </authorList>
    </citation>
    <scope>IDENTIFICATION</scope>
</reference>
<protein>
    <recommendedName>
        <fullName evidence="3">Metalloproteinase inhibitor 2</fullName>
    </recommendedName>
    <alternativeName>
        <fullName evidence="9">Tissue inhibitor of metalloproteinases 2</fullName>
    </alternativeName>
</protein>
<dbReference type="PANTHER" id="PTHR11844:SF24">
    <property type="entry name" value="METALLOPROTEINASE INHIBITOR 2"/>
    <property type="match status" value="1"/>
</dbReference>
<evidence type="ECO:0000313" key="15">
    <source>
        <dbReference type="Proteomes" id="UP000008672"/>
    </source>
</evidence>
<feature type="disulfide bond" evidence="11">
    <location>
        <begin position="158"/>
        <end position="163"/>
    </location>
</feature>
<dbReference type="OMA" id="LWTDQFL"/>
<dbReference type="GO" id="GO:0031012">
    <property type="term" value="C:extracellular matrix"/>
    <property type="evidence" value="ECO:0007669"/>
    <property type="project" value="TreeGrafter"/>
</dbReference>
<keyword evidence="12" id="KW-0732">Signal</keyword>
<dbReference type="EMBL" id="AFYH01245173">
    <property type="status" value="NOT_ANNOTATED_CDS"/>
    <property type="molecule type" value="Genomic_DNA"/>
</dbReference>
<evidence type="ECO:0000256" key="5">
    <source>
        <dbReference type="ARBA" id="ARBA00022608"/>
    </source>
</evidence>
<dbReference type="PROSITE" id="PS50189">
    <property type="entry name" value="NTR"/>
    <property type="match status" value="1"/>
</dbReference>
<dbReference type="Ensembl" id="ENSLACT00000001940.1">
    <property type="protein sequence ID" value="ENSLACP00000001926.1"/>
    <property type="gene ID" value="ENSLACG00000001720.1"/>
</dbReference>
<dbReference type="InterPro" id="IPR001134">
    <property type="entry name" value="Netrin_domain"/>
</dbReference>
<dbReference type="InterPro" id="IPR001820">
    <property type="entry name" value="TIMP"/>
</dbReference>
<sequence length="202" mass="22398">LKMNDNTCAVLATLVMLLAVQEPSEACSCYPLHPQTAYCKSQIVIKGKIVSSRKVMKNDYGFEQEWIEYGVEQIKVLKGNKDSKVQFLLTPPLGGLCGVEVSTDSKLEYVIAGTMENTNTLSASMCDLVKPWNSLTPMQKKGLLETYKQNCNCEVVACVSHPCSINPYECSWTDGQDYWDGWNGNEAQNLICSDSGNGQCNW</sequence>
<evidence type="ECO:0000256" key="11">
    <source>
        <dbReference type="PIRSR" id="PIRSR601820-3"/>
    </source>
</evidence>
<feature type="chain" id="PRO_5003579341" description="Metalloproteinase inhibitor 2" evidence="12">
    <location>
        <begin position="27"/>
        <end position="202"/>
    </location>
</feature>
<evidence type="ECO:0000256" key="10">
    <source>
        <dbReference type="PIRSR" id="PIRSR601820-1"/>
    </source>
</evidence>
<dbReference type="Pfam" id="PF00965">
    <property type="entry name" value="TIMP"/>
    <property type="match status" value="1"/>
</dbReference>
<keyword evidence="10" id="KW-0479">Metal-binding</keyword>
<comment type="subcellular location">
    <subcellularLocation>
        <location evidence="1">Secreted</location>
    </subcellularLocation>
</comment>
<feature type="disulfide bond" evidence="11">
    <location>
        <begin position="153"/>
        <end position="200"/>
    </location>
</feature>
<evidence type="ECO:0000256" key="8">
    <source>
        <dbReference type="ARBA" id="ARBA00023215"/>
    </source>
</evidence>
<dbReference type="GO" id="GO:0051045">
    <property type="term" value="P:negative regulation of membrane protein ectodomain proteolysis"/>
    <property type="evidence" value="ECO:0007669"/>
    <property type="project" value="TreeGrafter"/>
</dbReference>
<keyword evidence="7 11" id="KW-1015">Disulfide bond</keyword>
<feature type="disulfide bond" evidence="11">
    <location>
        <begin position="27"/>
        <end position="97"/>
    </location>
</feature>
<feature type="domain" description="NTR" evidence="13">
    <location>
        <begin position="27"/>
        <end position="151"/>
    </location>
</feature>
<evidence type="ECO:0000256" key="4">
    <source>
        <dbReference type="ARBA" id="ARBA00022525"/>
    </source>
</evidence>
<dbReference type="GeneTree" id="ENSGT00940000161081"/>
<dbReference type="GO" id="GO:0009725">
    <property type="term" value="P:response to hormone"/>
    <property type="evidence" value="ECO:0007669"/>
    <property type="project" value="TreeGrafter"/>
</dbReference>
<accession>H2ZX05</accession>
<dbReference type="SMART" id="SM00206">
    <property type="entry name" value="NTR"/>
    <property type="match status" value="1"/>
</dbReference>
<evidence type="ECO:0000259" key="13">
    <source>
        <dbReference type="PROSITE" id="PS50189"/>
    </source>
</evidence>
<dbReference type="Proteomes" id="UP000008672">
    <property type="component" value="Unassembled WGS sequence"/>
</dbReference>
<comment type="similarity">
    <text evidence="2">Belongs to the protease inhibitor I35 (TIMP) family.</text>
</comment>
<dbReference type="Bgee" id="ENSLACG00000001720">
    <property type="expression patterns" value="Expressed in pharyngeal gill and 3 other cell types or tissues"/>
</dbReference>
<dbReference type="InterPro" id="IPR008993">
    <property type="entry name" value="TIMP-like_OB-fold"/>
</dbReference>
<gene>
    <name evidence="14" type="primary">LOC102361064</name>
</gene>
<proteinExistence type="inferred from homology"/>
<keyword evidence="10" id="KW-0862">Zinc</keyword>
<dbReference type="eggNOG" id="KOG4745">
    <property type="taxonomic scope" value="Eukaryota"/>
</dbReference>
<feature type="disulfide bond" evidence="11">
    <location>
        <begin position="170"/>
        <end position="192"/>
    </location>
</feature>
<dbReference type="AlphaFoldDB" id="H2ZX05"/>
<dbReference type="GO" id="GO:0008191">
    <property type="term" value="F:metalloendopeptidase inhibitor activity"/>
    <property type="evidence" value="ECO:0007669"/>
    <property type="project" value="InterPro"/>
</dbReference>
<evidence type="ECO:0000256" key="9">
    <source>
        <dbReference type="ARBA" id="ARBA00030102"/>
    </source>
</evidence>
<dbReference type="PANTHER" id="PTHR11844">
    <property type="entry name" value="METALLOPROTEASE INHIBITOR"/>
    <property type="match status" value="1"/>
</dbReference>
<evidence type="ECO:0000256" key="12">
    <source>
        <dbReference type="SAM" id="SignalP"/>
    </source>
</evidence>
<dbReference type="STRING" id="7897.ENSLACP00000001926"/>
<evidence type="ECO:0000256" key="7">
    <source>
        <dbReference type="ARBA" id="ARBA00023157"/>
    </source>
</evidence>
<dbReference type="HOGENOM" id="CLU_084029_0_0_1"/>
<evidence type="ECO:0000256" key="2">
    <source>
        <dbReference type="ARBA" id="ARBA00011027"/>
    </source>
</evidence>
<dbReference type="Gene3D" id="3.90.370.10">
    <property type="entry name" value="Tissue inhibitor of metalloproteinase-1. Chain B, domain 1"/>
    <property type="match status" value="1"/>
</dbReference>
<evidence type="ECO:0000256" key="3">
    <source>
        <dbReference type="ARBA" id="ARBA00013520"/>
    </source>
</evidence>
<feature type="binding site" evidence="10">
    <location>
        <position position="27"/>
    </location>
    <ligand>
        <name>Zn(2+)</name>
        <dbReference type="ChEBI" id="CHEBI:29105"/>
        <note>ligand shared with metalloproteinase partner</note>
    </ligand>
</feature>
<evidence type="ECO:0000313" key="14">
    <source>
        <dbReference type="Ensembl" id="ENSLACP00000001926.1"/>
    </source>
</evidence>
<feature type="disulfide bond" evidence="11">
    <location>
        <begin position="29"/>
        <end position="126"/>
    </location>
</feature>
<dbReference type="InParanoid" id="H2ZX05"/>
<dbReference type="Gene3D" id="2.40.50.120">
    <property type="match status" value="1"/>
</dbReference>
<organism evidence="14 15">
    <name type="scientific">Latimeria chalumnae</name>
    <name type="common">Coelacanth</name>
    <dbReference type="NCBI Taxonomy" id="7897"/>
    <lineage>
        <taxon>Eukaryota</taxon>
        <taxon>Metazoa</taxon>
        <taxon>Chordata</taxon>
        <taxon>Craniata</taxon>
        <taxon>Vertebrata</taxon>
        <taxon>Euteleostomi</taxon>
        <taxon>Coelacanthiformes</taxon>
        <taxon>Coelacanthidae</taxon>
        <taxon>Latimeria</taxon>
    </lineage>
</organism>
<keyword evidence="15" id="KW-1185">Reference proteome</keyword>